<evidence type="ECO:0000256" key="1">
    <source>
        <dbReference type="ARBA" id="ARBA00001936"/>
    </source>
</evidence>
<dbReference type="Pfam" id="PF02843">
    <property type="entry name" value="GARS_C"/>
    <property type="match status" value="1"/>
</dbReference>
<comment type="cofactor">
    <cofactor evidence="2">
        <name>Mg(2+)</name>
        <dbReference type="ChEBI" id="CHEBI:18420"/>
    </cofactor>
</comment>
<dbReference type="GO" id="GO:0004637">
    <property type="term" value="F:phosphoribosylamine-glycine ligase activity"/>
    <property type="evidence" value="ECO:0007669"/>
    <property type="project" value="UniProtKB-EC"/>
</dbReference>
<comment type="caution">
    <text evidence="15">The sequence shown here is derived from an EMBL/GenBank/DDBJ whole genome shotgun (WGS) entry which is preliminary data.</text>
</comment>
<evidence type="ECO:0000256" key="10">
    <source>
        <dbReference type="ARBA" id="ARBA00042242"/>
    </source>
</evidence>
<dbReference type="HAMAP" id="MF_00138">
    <property type="entry name" value="GARS"/>
    <property type="match status" value="1"/>
</dbReference>
<dbReference type="RefSeq" id="WP_204403834.1">
    <property type="nucleotide sequence ID" value="NZ_JAFBEE010000022.1"/>
</dbReference>
<dbReference type="Proteomes" id="UP001314796">
    <property type="component" value="Unassembled WGS sequence"/>
</dbReference>
<dbReference type="Gene3D" id="3.40.50.20">
    <property type="match status" value="1"/>
</dbReference>
<sequence>MKVLVIGGGGREHAIVWKLKQSSLVSDLYCAPGNPGIGKLAKCVNIKAEDIAGLVEFSREMKIDMTIVGPEVPLVMGIVDEFNQAGLKIIGPSRKAAELEGSKAFSKEFMEKYNIPTAKFHRVYSFEAGVQALEDYSYPVVIKADGLAAGKGVLICSTAEEAEKGLREILVEQVFGDAGKEVVIEEFLEGIETSVLCFVDGKTIVPMVGSQDHKRVYDGDKGPNTGGMGTYSPNYAYTDVIAQQVMVQVLEPTLKGIQGEEMDYHGILFVGLMITQDGPKVLEYNVRFGDPETQVVLARLESDLAEIFQYILREELDKIAIQWSSKAAVCVVLASEGYPDKYEKGKIIKGLKKIETDIVVFHAGTILREGEIVTSGGRVLGVTAIGDTIEEARSKAYDNIKEIHFDGMIYRRDIAVK</sequence>
<keyword evidence="6 13" id="KW-0547">Nucleotide-binding</keyword>
<keyword evidence="5 12" id="KW-0436">Ligase</keyword>
<evidence type="ECO:0000256" key="7">
    <source>
        <dbReference type="ARBA" id="ARBA00022755"/>
    </source>
</evidence>
<dbReference type="InterPro" id="IPR020560">
    <property type="entry name" value="PRibGlycinamide_synth_C-dom"/>
</dbReference>
<dbReference type="InterPro" id="IPR000115">
    <property type="entry name" value="PRibGlycinamide_synth"/>
</dbReference>
<evidence type="ECO:0000256" key="4">
    <source>
        <dbReference type="ARBA" id="ARBA00013255"/>
    </source>
</evidence>
<evidence type="ECO:0000256" key="6">
    <source>
        <dbReference type="ARBA" id="ARBA00022741"/>
    </source>
</evidence>
<evidence type="ECO:0000256" key="11">
    <source>
        <dbReference type="ARBA" id="ARBA00042864"/>
    </source>
</evidence>
<keyword evidence="8 13" id="KW-0067">ATP-binding</keyword>
<evidence type="ECO:0000256" key="2">
    <source>
        <dbReference type="ARBA" id="ARBA00001946"/>
    </source>
</evidence>
<dbReference type="InterPro" id="IPR016185">
    <property type="entry name" value="PreATP-grasp_dom_sf"/>
</dbReference>
<dbReference type="EC" id="6.3.4.13" evidence="4 12"/>
<accession>A0ABS2NSU7</accession>
<evidence type="ECO:0000313" key="16">
    <source>
        <dbReference type="Proteomes" id="UP001314796"/>
    </source>
</evidence>
<reference evidence="15 16" key="1">
    <citation type="submission" date="2021-01" db="EMBL/GenBank/DDBJ databases">
        <title>Genomic Encyclopedia of Type Strains, Phase IV (KMG-IV): sequencing the most valuable type-strain genomes for metagenomic binning, comparative biology and taxonomic classification.</title>
        <authorList>
            <person name="Goeker M."/>
        </authorList>
    </citation>
    <scope>NUCLEOTIDE SEQUENCE [LARGE SCALE GENOMIC DNA]</scope>
    <source>
        <strain evidence="15 16">DSM 25890</strain>
    </source>
</reference>
<dbReference type="Pfam" id="PF01071">
    <property type="entry name" value="GARS_A"/>
    <property type="match status" value="1"/>
</dbReference>
<dbReference type="InterPro" id="IPR020562">
    <property type="entry name" value="PRibGlycinamide_synth_N"/>
</dbReference>
<evidence type="ECO:0000256" key="9">
    <source>
        <dbReference type="ARBA" id="ARBA00038345"/>
    </source>
</evidence>
<dbReference type="PANTHER" id="PTHR43472:SF1">
    <property type="entry name" value="PHOSPHORIBOSYLAMINE--GLYCINE LIGASE, CHLOROPLASTIC"/>
    <property type="match status" value="1"/>
</dbReference>
<comment type="catalytic activity">
    <reaction evidence="12">
        <text>5-phospho-beta-D-ribosylamine + glycine + ATP = N(1)-(5-phospho-beta-D-ribosyl)glycinamide + ADP + phosphate + H(+)</text>
        <dbReference type="Rhea" id="RHEA:17453"/>
        <dbReference type="ChEBI" id="CHEBI:15378"/>
        <dbReference type="ChEBI" id="CHEBI:30616"/>
        <dbReference type="ChEBI" id="CHEBI:43474"/>
        <dbReference type="ChEBI" id="CHEBI:57305"/>
        <dbReference type="ChEBI" id="CHEBI:58681"/>
        <dbReference type="ChEBI" id="CHEBI:143788"/>
        <dbReference type="ChEBI" id="CHEBI:456216"/>
        <dbReference type="EC" id="6.3.4.13"/>
    </reaction>
</comment>
<dbReference type="PROSITE" id="PS00184">
    <property type="entry name" value="GARS"/>
    <property type="match status" value="1"/>
</dbReference>
<organism evidence="15 16">
    <name type="scientific">Alkaliphilus hydrothermalis</name>
    <dbReference type="NCBI Taxonomy" id="1482730"/>
    <lineage>
        <taxon>Bacteria</taxon>
        <taxon>Bacillati</taxon>
        <taxon>Bacillota</taxon>
        <taxon>Clostridia</taxon>
        <taxon>Peptostreptococcales</taxon>
        <taxon>Natronincolaceae</taxon>
        <taxon>Alkaliphilus</taxon>
    </lineage>
</organism>
<evidence type="ECO:0000256" key="8">
    <source>
        <dbReference type="ARBA" id="ARBA00022840"/>
    </source>
</evidence>
<evidence type="ECO:0000256" key="5">
    <source>
        <dbReference type="ARBA" id="ARBA00022598"/>
    </source>
</evidence>
<evidence type="ECO:0000256" key="12">
    <source>
        <dbReference type="HAMAP-Rule" id="MF_00138"/>
    </source>
</evidence>
<keyword evidence="16" id="KW-1185">Reference proteome</keyword>
<dbReference type="InterPro" id="IPR037123">
    <property type="entry name" value="PRibGlycinamide_synth_C_sf"/>
</dbReference>
<feature type="domain" description="ATP-grasp" evidence="14">
    <location>
        <begin position="107"/>
        <end position="313"/>
    </location>
</feature>
<dbReference type="EMBL" id="JAFBEE010000022">
    <property type="protein sequence ID" value="MBM7616018.1"/>
    <property type="molecule type" value="Genomic_DNA"/>
</dbReference>
<name>A0ABS2NSU7_9FIRM</name>
<dbReference type="Gene3D" id="3.90.600.10">
    <property type="entry name" value="Phosphoribosylglycinamide synthetase, C-terminal domain"/>
    <property type="match status" value="1"/>
</dbReference>
<evidence type="ECO:0000259" key="14">
    <source>
        <dbReference type="PROSITE" id="PS50975"/>
    </source>
</evidence>
<dbReference type="Gene3D" id="3.30.1490.20">
    <property type="entry name" value="ATP-grasp fold, A domain"/>
    <property type="match status" value="1"/>
</dbReference>
<dbReference type="InterPro" id="IPR011761">
    <property type="entry name" value="ATP-grasp"/>
</dbReference>
<protein>
    <recommendedName>
        <fullName evidence="4 12">Phosphoribosylamine--glycine ligase</fullName>
        <ecNumber evidence="4 12">6.3.4.13</ecNumber>
    </recommendedName>
    <alternativeName>
        <fullName evidence="12">GARS</fullName>
    </alternativeName>
    <alternativeName>
        <fullName evidence="10 12">Glycinamide ribonucleotide synthetase</fullName>
    </alternativeName>
    <alternativeName>
        <fullName evidence="11 12">Phosphoribosylglycinamide synthetase</fullName>
    </alternativeName>
</protein>
<dbReference type="SMART" id="SM01209">
    <property type="entry name" value="GARS_A"/>
    <property type="match status" value="1"/>
</dbReference>
<comment type="similarity">
    <text evidence="9 12">Belongs to the GARS family.</text>
</comment>
<evidence type="ECO:0000256" key="3">
    <source>
        <dbReference type="ARBA" id="ARBA00005174"/>
    </source>
</evidence>
<dbReference type="InterPro" id="IPR020559">
    <property type="entry name" value="PRibGlycinamide_synth_CS"/>
</dbReference>
<evidence type="ECO:0000256" key="13">
    <source>
        <dbReference type="PROSITE-ProRule" id="PRU00409"/>
    </source>
</evidence>
<dbReference type="SUPFAM" id="SSF51246">
    <property type="entry name" value="Rudiment single hybrid motif"/>
    <property type="match status" value="1"/>
</dbReference>
<keyword evidence="7 12" id="KW-0658">Purine biosynthesis</keyword>
<dbReference type="NCBIfam" id="TIGR00877">
    <property type="entry name" value="purD"/>
    <property type="match status" value="1"/>
</dbReference>
<dbReference type="SUPFAM" id="SSF52440">
    <property type="entry name" value="PreATP-grasp domain"/>
    <property type="match status" value="1"/>
</dbReference>
<dbReference type="Pfam" id="PF02844">
    <property type="entry name" value="GARS_N"/>
    <property type="match status" value="1"/>
</dbReference>
<gene>
    <name evidence="12" type="primary">purD</name>
    <name evidence="15" type="ORF">JOC73_002594</name>
</gene>
<dbReference type="SMART" id="SM01210">
    <property type="entry name" value="GARS_C"/>
    <property type="match status" value="1"/>
</dbReference>
<dbReference type="SUPFAM" id="SSF56059">
    <property type="entry name" value="Glutathione synthetase ATP-binding domain-like"/>
    <property type="match status" value="1"/>
</dbReference>
<dbReference type="InterPro" id="IPR020561">
    <property type="entry name" value="PRibGlycinamid_synth_ATP-grasp"/>
</dbReference>
<dbReference type="PANTHER" id="PTHR43472">
    <property type="entry name" value="PHOSPHORIBOSYLAMINE--GLYCINE LIGASE"/>
    <property type="match status" value="1"/>
</dbReference>
<dbReference type="PROSITE" id="PS50975">
    <property type="entry name" value="ATP_GRASP"/>
    <property type="match status" value="1"/>
</dbReference>
<comment type="cofactor">
    <cofactor evidence="1">
        <name>Mn(2+)</name>
        <dbReference type="ChEBI" id="CHEBI:29035"/>
    </cofactor>
</comment>
<dbReference type="Gene3D" id="3.30.470.20">
    <property type="entry name" value="ATP-grasp fold, B domain"/>
    <property type="match status" value="1"/>
</dbReference>
<comment type="pathway">
    <text evidence="3 12">Purine metabolism; IMP biosynthesis via de novo pathway; N(1)-(5-phospho-D-ribosyl)glycinamide from 5-phospho-alpha-D-ribose 1-diphosphate: step 2/2.</text>
</comment>
<dbReference type="InterPro" id="IPR013815">
    <property type="entry name" value="ATP_grasp_subdomain_1"/>
</dbReference>
<proteinExistence type="inferred from homology"/>
<dbReference type="InterPro" id="IPR011054">
    <property type="entry name" value="Rudment_hybrid_motif"/>
</dbReference>
<evidence type="ECO:0000313" key="15">
    <source>
        <dbReference type="EMBL" id="MBM7616018.1"/>
    </source>
</evidence>